<dbReference type="Pfam" id="PF14759">
    <property type="entry name" value="Reductase_C"/>
    <property type="match status" value="1"/>
</dbReference>
<dbReference type="PANTHER" id="PTHR43557">
    <property type="entry name" value="APOPTOSIS-INDUCING FACTOR 1"/>
    <property type="match status" value="1"/>
</dbReference>
<evidence type="ECO:0000256" key="2">
    <source>
        <dbReference type="ARBA" id="ARBA00022630"/>
    </source>
</evidence>
<keyword evidence="3" id="KW-0274">FAD</keyword>
<evidence type="ECO:0000256" key="3">
    <source>
        <dbReference type="ARBA" id="ARBA00022827"/>
    </source>
</evidence>
<dbReference type="InterPro" id="IPR050446">
    <property type="entry name" value="FAD-oxidoreductase/Apoptosis"/>
</dbReference>
<dbReference type="Gene3D" id="3.30.390.30">
    <property type="match status" value="1"/>
</dbReference>
<dbReference type="InterPro" id="IPR023753">
    <property type="entry name" value="FAD/NAD-binding_dom"/>
</dbReference>
<keyword evidence="7" id="KW-0223">Dioxygenase</keyword>
<dbReference type="GO" id="GO:0016651">
    <property type="term" value="F:oxidoreductase activity, acting on NAD(P)H"/>
    <property type="evidence" value="ECO:0007669"/>
    <property type="project" value="TreeGrafter"/>
</dbReference>
<dbReference type="PRINTS" id="PR00411">
    <property type="entry name" value="PNDRDTASEI"/>
</dbReference>
<evidence type="ECO:0000259" key="5">
    <source>
        <dbReference type="Pfam" id="PF07992"/>
    </source>
</evidence>
<keyword evidence="2" id="KW-0285">Flavoprotein</keyword>
<protein>
    <submittedName>
        <fullName evidence="7">3-phenylpropionate/trans-cinnamate dioxygenase ferredoxin reductase subunit</fullName>
    </submittedName>
</protein>
<dbReference type="Pfam" id="PF07992">
    <property type="entry name" value="Pyr_redox_2"/>
    <property type="match status" value="1"/>
</dbReference>
<dbReference type="SUPFAM" id="SSF55424">
    <property type="entry name" value="FAD/NAD-linked reductases, dimerisation (C-terminal) domain"/>
    <property type="match status" value="1"/>
</dbReference>
<dbReference type="InterPro" id="IPR028202">
    <property type="entry name" value="Reductase_C"/>
</dbReference>
<dbReference type="Gene3D" id="3.50.50.60">
    <property type="entry name" value="FAD/NAD(P)-binding domain"/>
    <property type="match status" value="2"/>
</dbReference>
<keyword evidence="4" id="KW-0560">Oxidoreductase</keyword>
<dbReference type="PRINTS" id="PR00368">
    <property type="entry name" value="FADPNR"/>
</dbReference>
<reference evidence="7 8" key="1">
    <citation type="submission" date="2017-04" db="EMBL/GenBank/DDBJ databases">
        <authorList>
            <person name="Afonso C.L."/>
            <person name="Miller P.J."/>
            <person name="Scott M.A."/>
            <person name="Spackman E."/>
            <person name="Goraichik I."/>
            <person name="Dimitrov K.M."/>
            <person name="Suarez D.L."/>
            <person name="Swayne D.E."/>
        </authorList>
    </citation>
    <scope>NUCLEOTIDE SEQUENCE [LARGE SCALE GENOMIC DNA]</scope>
    <source>
        <strain evidence="7 8">DSM 43828</strain>
    </source>
</reference>
<sequence length="394" mass="42149">MNGGALIVGAGQAGVQLAVSLRDNGYDQSITLIGAEPRHPYQRPPLSKAFLAGAVDDASLELRTEAFYKTRRINVWPAERVTKLHLPAGSHGVVLTDHGCTMVFDRLALTVGARPRRLDVPGADLDGVCYLRTADDSERLRAHLASASNVVVIGGGFIGLEVASVARKQGSNVTVVDVADRLMSRAVAPVVSEFYRRAHVRRGTAVRLNTGVTAIEGVNGHVTGVLLDDGTRLPADVVLVGVGVVPRTELAEQLGLACEGGIVVDEFSRTSEPSVVAAGDCTVMPNPLTGLGLVRLESAPNAISQARTAAATLMGAPAPEPEVPWFWSDQYDLKLQIAGIADGYDRYEVDGDPDTERFSVRYFRGERLLAVNAVNSARDYLVVRKELSDHRRLA</sequence>
<dbReference type="OrthoDB" id="4475657at2"/>
<dbReference type="SUPFAM" id="SSF51905">
    <property type="entry name" value="FAD/NAD(P)-binding domain"/>
    <property type="match status" value="1"/>
</dbReference>
<feature type="domain" description="Reductase C-terminal" evidence="6">
    <location>
        <begin position="325"/>
        <end position="391"/>
    </location>
</feature>
<evidence type="ECO:0000313" key="7">
    <source>
        <dbReference type="EMBL" id="SMD22461.1"/>
    </source>
</evidence>
<dbReference type="GO" id="GO:0005737">
    <property type="term" value="C:cytoplasm"/>
    <property type="evidence" value="ECO:0007669"/>
    <property type="project" value="TreeGrafter"/>
</dbReference>
<dbReference type="InterPro" id="IPR016156">
    <property type="entry name" value="FAD/NAD-linked_Rdtase_dimer_sf"/>
</dbReference>
<evidence type="ECO:0000256" key="4">
    <source>
        <dbReference type="ARBA" id="ARBA00023002"/>
    </source>
</evidence>
<name>A0A1Y5Y358_KIBAR</name>
<dbReference type="AlphaFoldDB" id="A0A1Y5Y358"/>
<dbReference type="EMBL" id="FWXV01000008">
    <property type="protein sequence ID" value="SMD22461.1"/>
    <property type="molecule type" value="Genomic_DNA"/>
</dbReference>
<proteinExistence type="predicted"/>
<evidence type="ECO:0000259" key="6">
    <source>
        <dbReference type="Pfam" id="PF14759"/>
    </source>
</evidence>
<dbReference type="Proteomes" id="UP000192674">
    <property type="component" value="Unassembled WGS sequence"/>
</dbReference>
<organism evidence="7 8">
    <name type="scientific">Kibdelosporangium aridum</name>
    <dbReference type="NCBI Taxonomy" id="2030"/>
    <lineage>
        <taxon>Bacteria</taxon>
        <taxon>Bacillati</taxon>
        <taxon>Actinomycetota</taxon>
        <taxon>Actinomycetes</taxon>
        <taxon>Pseudonocardiales</taxon>
        <taxon>Pseudonocardiaceae</taxon>
        <taxon>Kibdelosporangium</taxon>
    </lineage>
</organism>
<dbReference type="RefSeq" id="WP_084431316.1">
    <property type="nucleotide sequence ID" value="NZ_FWXV01000008.1"/>
</dbReference>
<gene>
    <name evidence="7" type="ORF">SAMN05661093_07423</name>
</gene>
<evidence type="ECO:0000313" key="8">
    <source>
        <dbReference type="Proteomes" id="UP000192674"/>
    </source>
</evidence>
<keyword evidence="8" id="KW-1185">Reference proteome</keyword>
<dbReference type="PANTHER" id="PTHR43557:SF2">
    <property type="entry name" value="RIESKE DOMAIN-CONTAINING PROTEIN-RELATED"/>
    <property type="match status" value="1"/>
</dbReference>
<evidence type="ECO:0000256" key="1">
    <source>
        <dbReference type="ARBA" id="ARBA00001974"/>
    </source>
</evidence>
<dbReference type="InterPro" id="IPR036188">
    <property type="entry name" value="FAD/NAD-bd_sf"/>
</dbReference>
<accession>A0A1Y5Y358</accession>
<feature type="domain" description="FAD/NAD(P)-binding" evidence="5">
    <location>
        <begin position="6"/>
        <end position="306"/>
    </location>
</feature>
<dbReference type="GO" id="GO:0051213">
    <property type="term" value="F:dioxygenase activity"/>
    <property type="evidence" value="ECO:0007669"/>
    <property type="project" value="UniProtKB-KW"/>
</dbReference>
<comment type="cofactor">
    <cofactor evidence="1">
        <name>FAD</name>
        <dbReference type="ChEBI" id="CHEBI:57692"/>
    </cofactor>
</comment>